<name>A0A7Z1GNW9_9PSED</name>
<dbReference type="Proteomes" id="UP000221580">
    <property type="component" value="Unassembled WGS sequence"/>
</dbReference>
<reference evidence="2 3" key="2">
    <citation type="submission" date="2017-10" db="EMBL/GenBank/DDBJ databases">
        <title>Bacterial endophytes that colonize and modify switchgrass growth.</title>
        <authorList>
            <person name="Debolt S."/>
        </authorList>
    </citation>
    <scope>NUCLEOTIDE SEQUENCE [LARGE SCALE GENOMIC DNA]</scope>
    <source>
        <strain evidence="2 3">A2-S9</strain>
    </source>
</reference>
<proteinExistence type="predicted"/>
<dbReference type="EMBL" id="PDJN01000003">
    <property type="protein sequence ID" value="PFG60217.1"/>
    <property type="molecule type" value="Genomic_DNA"/>
</dbReference>
<comment type="caution">
    <text evidence="2">The sequence shown here is derived from an EMBL/GenBank/DDBJ whole genome shotgun (WGS) entry which is preliminary data.</text>
</comment>
<gene>
    <name evidence="2" type="ORF">DM05_4923</name>
</gene>
<protein>
    <submittedName>
        <fullName evidence="2">LysB family phage lysis regulatory protein</fullName>
    </submittedName>
</protein>
<accession>A0A7Z1GNW9</accession>
<feature type="coiled-coil region" evidence="1">
    <location>
        <begin position="77"/>
        <end position="107"/>
    </location>
</feature>
<organism evidence="2 3">
    <name type="scientific">Pseudomonas poae</name>
    <dbReference type="NCBI Taxonomy" id="200451"/>
    <lineage>
        <taxon>Bacteria</taxon>
        <taxon>Pseudomonadati</taxon>
        <taxon>Pseudomonadota</taxon>
        <taxon>Gammaproteobacteria</taxon>
        <taxon>Pseudomonadales</taxon>
        <taxon>Pseudomonadaceae</taxon>
        <taxon>Pseudomonas</taxon>
    </lineage>
</organism>
<dbReference type="InterPro" id="IPR020000">
    <property type="entry name" value="Phage_P2_LysB"/>
</dbReference>
<dbReference type="RefSeq" id="WP_098480556.1">
    <property type="nucleotide sequence ID" value="NZ_PDJN01000003.1"/>
</dbReference>
<evidence type="ECO:0000313" key="2">
    <source>
        <dbReference type="EMBL" id="PFG60217.1"/>
    </source>
</evidence>
<sequence>MITPRQGLYGAALLGALALLLWGSYQRIEAEQGRTDLVQEKLDTVNARVERDATTITTLRTNLADERQAQTTLQQTGQDLRRELDVRKQQIKELKRENAELREWAAAQLPAAARRLRQRPAITGADAYRDWLSGRNALHPERD</sequence>
<reference evidence="2 3" key="1">
    <citation type="submission" date="2017-09" db="EMBL/GenBank/DDBJ databases">
        <authorList>
            <person name="DeBolt S."/>
            <person name="Huntemann M."/>
            <person name="Clum A."/>
            <person name="Pillay M."/>
            <person name="Palaniappan K."/>
            <person name="Varghese N."/>
            <person name="Mikhailova N."/>
            <person name="Stamatis D."/>
            <person name="Reddy T."/>
            <person name="Daum C."/>
            <person name="Shapiro N."/>
            <person name="Ivanova N."/>
            <person name="Kyrpides N."/>
            <person name="Woyke T."/>
        </authorList>
    </citation>
    <scope>NUCLEOTIDE SEQUENCE [LARGE SCALE GENOMIC DNA]</scope>
    <source>
        <strain evidence="2 3">A2-S9</strain>
    </source>
</reference>
<dbReference type="NCBIfam" id="TIGR03495">
    <property type="entry name" value="phage_LysB"/>
    <property type="match status" value="1"/>
</dbReference>
<keyword evidence="1" id="KW-0175">Coiled coil</keyword>
<evidence type="ECO:0000256" key="1">
    <source>
        <dbReference type="SAM" id="Coils"/>
    </source>
</evidence>
<evidence type="ECO:0000313" key="3">
    <source>
        <dbReference type="Proteomes" id="UP000221580"/>
    </source>
</evidence>
<dbReference type="AlphaFoldDB" id="A0A7Z1GNW9"/>